<name>A0ACC1AI81_9ROSI</name>
<reference evidence="2" key="1">
    <citation type="journal article" date="2023" name="G3 (Bethesda)">
        <title>Genome assembly and association tests identify interacting loci associated with vigor, precocity, and sex in interspecific pistachio rootstocks.</title>
        <authorList>
            <person name="Palmer W."/>
            <person name="Jacygrad E."/>
            <person name="Sagayaradj S."/>
            <person name="Cavanaugh K."/>
            <person name="Han R."/>
            <person name="Bertier L."/>
            <person name="Beede B."/>
            <person name="Kafkas S."/>
            <person name="Golino D."/>
            <person name="Preece J."/>
            <person name="Michelmore R."/>
        </authorList>
    </citation>
    <scope>NUCLEOTIDE SEQUENCE [LARGE SCALE GENOMIC DNA]</scope>
</reference>
<dbReference type="EMBL" id="CM047906">
    <property type="protein sequence ID" value="KAJ0086158.1"/>
    <property type="molecule type" value="Genomic_DNA"/>
</dbReference>
<organism evidence="1 2">
    <name type="scientific">Pistacia atlantica</name>
    <dbReference type="NCBI Taxonomy" id="434234"/>
    <lineage>
        <taxon>Eukaryota</taxon>
        <taxon>Viridiplantae</taxon>
        <taxon>Streptophyta</taxon>
        <taxon>Embryophyta</taxon>
        <taxon>Tracheophyta</taxon>
        <taxon>Spermatophyta</taxon>
        <taxon>Magnoliopsida</taxon>
        <taxon>eudicotyledons</taxon>
        <taxon>Gunneridae</taxon>
        <taxon>Pentapetalae</taxon>
        <taxon>rosids</taxon>
        <taxon>malvids</taxon>
        <taxon>Sapindales</taxon>
        <taxon>Anacardiaceae</taxon>
        <taxon>Pistacia</taxon>
    </lineage>
</organism>
<sequence>MLLSRGISQSARVNFSNCFKMVDQTAFRQIVKVAFQKTCPRSTRSFPRCSASICFPGNEIPEWFIIQSTGSSVTFEWKAYPASHDLILRTIVEFQNYHSEGQSLGISCDYTISRKSYGRVPLLHGNMRVWDFGPGLGYIDSDHVFLGYDFPRKFDELGICGYLMMTIQFYVENLDTKSNCCCKVTKCGAWSPSLQWMTSEKDQLSKRLKISNFLEGESSSR</sequence>
<accession>A0ACC1AI81</accession>
<evidence type="ECO:0000313" key="1">
    <source>
        <dbReference type="EMBL" id="KAJ0086158.1"/>
    </source>
</evidence>
<proteinExistence type="predicted"/>
<evidence type="ECO:0000313" key="2">
    <source>
        <dbReference type="Proteomes" id="UP001164250"/>
    </source>
</evidence>
<keyword evidence="2" id="KW-1185">Reference proteome</keyword>
<protein>
    <submittedName>
        <fullName evidence="1">Uncharacterized protein</fullName>
    </submittedName>
</protein>
<gene>
    <name evidence="1" type="ORF">Patl1_07734</name>
</gene>
<dbReference type="Proteomes" id="UP001164250">
    <property type="component" value="Chromosome 10"/>
</dbReference>
<comment type="caution">
    <text evidence="1">The sequence shown here is derived from an EMBL/GenBank/DDBJ whole genome shotgun (WGS) entry which is preliminary data.</text>
</comment>